<feature type="region of interest" description="Disordered" evidence="1">
    <location>
        <begin position="152"/>
        <end position="175"/>
    </location>
</feature>
<organism evidence="3 4">
    <name type="scientific">Nitrospira japonica</name>
    <dbReference type="NCBI Taxonomy" id="1325564"/>
    <lineage>
        <taxon>Bacteria</taxon>
        <taxon>Pseudomonadati</taxon>
        <taxon>Nitrospirota</taxon>
        <taxon>Nitrospiria</taxon>
        <taxon>Nitrospirales</taxon>
        <taxon>Nitrospiraceae</taxon>
        <taxon>Nitrospira</taxon>
    </lineage>
</organism>
<dbReference type="KEGG" id="nja:NSJP_1163"/>
<dbReference type="RefSeq" id="WP_080885889.1">
    <property type="nucleotide sequence ID" value="NZ_LT828648.1"/>
</dbReference>
<keyword evidence="4" id="KW-1185">Reference proteome</keyword>
<evidence type="ECO:0000313" key="4">
    <source>
        <dbReference type="Proteomes" id="UP000192042"/>
    </source>
</evidence>
<reference evidence="3 4" key="1">
    <citation type="submission" date="2017-03" db="EMBL/GenBank/DDBJ databases">
        <authorList>
            <person name="Afonso C.L."/>
            <person name="Miller P.J."/>
            <person name="Scott M.A."/>
            <person name="Spackman E."/>
            <person name="Goraichik I."/>
            <person name="Dimitrov K.M."/>
            <person name="Suarez D.L."/>
            <person name="Swayne D.E."/>
        </authorList>
    </citation>
    <scope>NUCLEOTIDE SEQUENCE [LARGE SCALE GENOMIC DNA]</scope>
    <source>
        <strain evidence="3">Genome sequencing of Nitrospira japonica strain NJ11</strain>
    </source>
</reference>
<dbReference type="Proteomes" id="UP000192042">
    <property type="component" value="Chromosome I"/>
</dbReference>
<dbReference type="OrthoDB" id="9793637at2"/>
<dbReference type="PANTHER" id="PTHR35585:SF1">
    <property type="entry name" value="HHE DOMAIN PROTEIN (AFU_ORTHOLOGUE AFUA_4G00730)"/>
    <property type="match status" value="1"/>
</dbReference>
<evidence type="ECO:0000313" key="3">
    <source>
        <dbReference type="EMBL" id="SLM47335.1"/>
    </source>
</evidence>
<evidence type="ECO:0000256" key="1">
    <source>
        <dbReference type="SAM" id="MobiDB-lite"/>
    </source>
</evidence>
<accession>A0A1W1I2Y9</accession>
<dbReference type="Pfam" id="PF01814">
    <property type="entry name" value="Hemerythrin"/>
    <property type="match status" value="1"/>
</dbReference>
<dbReference type="STRING" id="1325564.NSJP_1163"/>
<evidence type="ECO:0000259" key="2">
    <source>
        <dbReference type="Pfam" id="PF01814"/>
    </source>
</evidence>
<proteinExistence type="predicted"/>
<dbReference type="PANTHER" id="PTHR35585">
    <property type="entry name" value="HHE DOMAIN PROTEIN (AFU_ORTHOLOGUE AFUA_4G00730)"/>
    <property type="match status" value="1"/>
</dbReference>
<dbReference type="AlphaFoldDB" id="A0A1W1I2Y9"/>
<dbReference type="InterPro" id="IPR012312">
    <property type="entry name" value="Hemerythrin-like"/>
</dbReference>
<dbReference type="CDD" id="cd12108">
    <property type="entry name" value="Hr-like"/>
    <property type="match status" value="1"/>
</dbReference>
<name>A0A1W1I2Y9_9BACT</name>
<sequence length="175" mass="19839">MRHDTSDKTQEQDVEETTDVFESLKADHRMVKEWFAKFEEADKPTKSSIAEDTLAALEVHTAIEEELVYPAIAEVIDDEDGIKEAIEEHHVAKLLIKELRRMKPGEDAFATKFKVLGELVSHHIEEEEGEMFPQAEEAGIDTESLSRDVMKRKAALMRRHGGGKKSSAPRRRKAA</sequence>
<dbReference type="Gene3D" id="1.20.120.520">
    <property type="entry name" value="nmb1532 protein domain like"/>
    <property type="match status" value="1"/>
</dbReference>
<protein>
    <recommendedName>
        <fullName evidence="2">Hemerythrin-like domain-containing protein</fullName>
    </recommendedName>
</protein>
<feature type="domain" description="Hemerythrin-like" evidence="2">
    <location>
        <begin position="21"/>
        <end position="135"/>
    </location>
</feature>
<dbReference type="EMBL" id="LT828648">
    <property type="protein sequence ID" value="SLM47335.1"/>
    <property type="molecule type" value="Genomic_DNA"/>
</dbReference>
<gene>
    <name evidence="3" type="ORF">NSJP_1163</name>
</gene>